<evidence type="ECO:0000256" key="3">
    <source>
        <dbReference type="ARBA" id="ARBA00022801"/>
    </source>
</evidence>
<proteinExistence type="predicted"/>
<evidence type="ECO:0000256" key="1">
    <source>
        <dbReference type="ARBA" id="ARBA00022670"/>
    </source>
</evidence>
<accession>X1AYB9</accession>
<evidence type="ECO:0000259" key="6">
    <source>
        <dbReference type="Pfam" id="PF14464"/>
    </source>
</evidence>
<dbReference type="GO" id="GO:0006508">
    <property type="term" value="P:proteolysis"/>
    <property type="evidence" value="ECO:0007669"/>
    <property type="project" value="UniProtKB-KW"/>
</dbReference>
<evidence type="ECO:0000256" key="5">
    <source>
        <dbReference type="ARBA" id="ARBA00023049"/>
    </source>
</evidence>
<reference evidence="7" key="1">
    <citation type="journal article" date="2014" name="Front. Microbiol.">
        <title>High frequency of phylogenetically diverse reductive dehalogenase-homologous genes in deep subseafloor sedimentary metagenomes.</title>
        <authorList>
            <person name="Kawai M."/>
            <person name="Futagami T."/>
            <person name="Toyoda A."/>
            <person name="Takaki Y."/>
            <person name="Nishi S."/>
            <person name="Hori S."/>
            <person name="Arai W."/>
            <person name="Tsubouchi T."/>
            <person name="Morono Y."/>
            <person name="Uchiyama I."/>
            <person name="Ito T."/>
            <person name="Fujiyama A."/>
            <person name="Inagaki F."/>
            <person name="Takami H."/>
        </authorList>
    </citation>
    <scope>NUCLEOTIDE SEQUENCE</scope>
    <source>
        <strain evidence="7">Expedition CK06-06</strain>
    </source>
</reference>
<dbReference type="SUPFAM" id="SSF102712">
    <property type="entry name" value="JAB1/MPN domain"/>
    <property type="match status" value="1"/>
</dbReference>
<gene>
    <name evidence="7" type="ORF">S01H4_33108</name>
</gene>
<organism evidence="7">
    <name type="scientific">marine sediment metagenome</name>
    <dbReference type="NCBI Taxonomy" id="412755"/>
    <lineage>
        <taxon>unclassified sequences</taxon>
        <taxon>metagenomes</taxon>
        <taxon>ecological metagenomes</taxon>
    </lineage>
</organism>
<dbReference type="GO" id="GO:0046872">
    <property type="term" value="F:metal ion binding"/>
    <property type="evidence" value="ECO:0007669"/>
    <property type="project" value="UniProtKB-KW"/>
</dbReference>
<keyword evidence="1" id="KW-0645">Protease</keyword>
<sequence>MKVEKDIILVLPEKIVAELKECNRNAAPTEACGLVFGDIKKIETAKDDVQIHYIGKQFYCLKSNIESYGSFALIEDSDKYFEIHQDAVYNRQLRMISIFHSHPVPPYPSSIDIGNMRYLDEDIGKKRNPFKNQIWTIMDMSTEEINGFIYYNKELLQVDLQIKNK</sequence>
<name>X1AYB9_9ZZZZ</name>
<keyword evidence="2" id="KW-0479">Metal-binding</keyword>
<comment type="caution">
    <text evidence="7">The sequence shown here is derived from an EMBL/GenBank/DDBJ whole genome shotgun (WGS) entry which is preliminary data.</text>
</comment>
<evidence type="ECO:0000256" key="2">
    <source>
        <dbReference type="ARBA" id="ARBA00022723"/>
    </source>
</evidence>
<dbReference type="InterPro" id="IPR028090">
    <property type="entry name" value="JAB_dom_prok"/>
</dbReference>
<dbReference type="Gene3D" id="3.40.140.10">
    <property type="entry name" value="Cytidine Deaminase, domain 2"/>
    <property type="match status" value="1"/>
</dbReference>
<dbReference type="GO" id="GO:0008237">
    <property type="term" value="F:metallopeptidase activity"/>
    <property type="evidence" value="ECO:0007669"/>
    <property type="project" value="UniProtKB-KW"/>
</dbReference>
<dbReference type="EMBL" id="BART01017381">
    <property type="protein sequence ID" value="GAG77093.1"/>
    <property type="molecule type" value="Genomic_DNA"/>
</dbReference>
<dbReference type="Pfam" id="PF14464">
    <property type="entry name" value="Prok-JAB"/>
    <property type="match status" value="1"/>
</dbReference>
<protein>
    <recommendedName>
        <fullName evidence="6">JAB domain-containing protein</fullName>
    </recommendedName>
</protein>
<dbReference type="AlphaFoldDB" id="X1AYB9"/>
<evidence type="ECO:0000313" key="7">
    <source>
        <dbReference type="EMBL" id="GAG77093.1"/>
    </source>
</evidence>
<keyword evidence="4" id="KW-0862">Zinc</keyword>
<keyword evidence="3" id="KW-0378">Hydrolase</keyword>
<keyword evidence="5" id="KW-0482">Metalloprotease</keyword>
<feature type="domain" description="JAB" evidence="6">
    <location>
        <begin position="14"/>
        <end position="118"/>
    </location>
</feature>
<evidence type="ECO:0000256" key="4">
    <source>
        <dbReference type="ARBA" id="ARBA00022833"/>
    </source>
</evidence>